<dbReference type="PANTHER" id="PTHR12128:SF19">
    <property type="entry name" value="5-DEHYDRO-4-DEOXYGLUCARATE DEHYDRATASE 2-RELATED"/>
    <property type="match status" value="1"/>
</dbReference>
<reference evidence="8 9" key="1">
    <citation type="submission" date="2020-08" db="EMBL/GenBank/DDBJ databases">
        <title>Genomic Encyclopedia of Type Strains, Phase IV (KMG-IV): sequencing the most valuable type-strain genomes for metagenomic binning, comparative biology and taxonomic classification.</title>
        <authorList>
            <person name="Goeker M."/>
        </authorList>
    </citation>
    <scope>NUCLEOTIDE SEQUENCE [LARGE SCALE GENOMIC DNA]</scope>
    <source>
        <strain evidence="8 9">DSM 21769</strain>
    </source>
</reference>
<protein>
    <recommendedName>
        <fullName evidence="5">Probable 5-dehydro-4-deoxyglucarate dehydratase</fullName>
        <ecNumber evidence="5">4.2.1.41</ecNumber>
    </recommendedName>
    <alternativeName>
        <fullName evidence="5">5-keto-4-deoxy-glucarate dehydratase</fullName>
        <shortName evidence="5">KDGDH</shortName>
    </alternativeName>
</protein>
<evidence type="ECO:0000256" key="3">
    <source>
        <dbReference type="ARBA" id="ARBA00007592"/>
    </source>
</evidence>
<keyword evidence="4 5" id="KW-0456">Lyase</keyword>
<dbReference type="PRINTS" id="PR00146">
    <property type="entry name" value="DHPICSNTHASE"/>
</dbReference>
<dbReference type="AlphaFoldDB" id="A0A841PIG0"/>
<name>A0A841PIG0_9BACL</name>
<dbReference type="Pfam" id="PF00701">
    <property type="entry name" value="DHDPS"/>
    <property type="match status" value="1"/>
</dbReference>
<feature type="active site" description="Schiff-base intermediate with substrate" evidence="7">
    <location>
        <position position="163"/>
    </location>
</feature>
<proteinExistence type="inferred from homology"/>
<evidence type="ECO:0000256" key="6">
    <source>
        <dbReference type="PIRNR" id="PIRNR001365"/>
    </source>
</evidence>
<sequence>MNRRRQIPKGILGFPVAPFTEQGCIDEKALNENINFLVDEGLEAIFIACGSGEFHALSMDEYRQMIDVAIETTKGRVPVYAGVGGNITAALEQARISEEKGVDGYLILPPYLIAGEQKGLIDYLSTIISSTDLNAIVYQRDNAILELKALQKLLGFPQLVGLKDGVGNNEQNILFTQNIGDRLTWLNGMPMAEVTMPAYLPLGFNGYSSAISNYIPHISRLFYTALIEGDKKTVNELHREIILPINKIRNKRKGYAVSLLKAGMEIVGMDVKNKVRPPVIPVEREDYEQLASIIEYAYDKYPRASKQER</sequence>
<comment type="catalytic activity">
    <reaction evidence="1 5">
        <text>5-dehydro-4-deoxy-D-glucarate + H(+) = 2,5-dioxopentanoate + CO2 + H2O</text>
        <dbReference type="Rhea" id="RHEA:24608"/>
        <dbReference type="ChEBI" id="CHEBI:15377"/>
        <dbReference type="ChEBI" id="CHEBI:15378"/>
        <dbReference type="ChEBI" id="CHEBI:16526"/>
        <dbReference type="ChEBI" id="CHEBI:42819"/>
        <dbReference type="ChEBI" id="CHEBI:58136"/>
        <dbReference type="EC" id="4.2.1.41"/>
    </reaction>
</comment>
<evidence type="ECO:0000256" key="7">
    <source>
        <dbReference type="PIRSR" id="PIRSR001365-1"/>
    </source>
</evidence>
<evidence type="ECO:0000313" key="8">
    <source>
        <dbReference type="EMBL" id="MBB6448667.1"/>
    </source>
</evidence>
<dbReference type="SMART" id="SM01130">
    <property type="entry name" value="DHDPS"/>
    <property type="match status" value="1"/>
</dbReference>
<dbReference type="SUPFAM" id="SSF51569">
    <property type="entry name" value="Aldolase"/>
    <property type="match status" value="1"/>
</dbReference>
<feature type="active site" description="Proton donor/acceptor" evidence="7">
    <location>
        <position position="138"/>
    </location>
</feature>
<dbReference type="NCBIfam" id="NF002958">
    <property type="entry name" value="PRK03620.1"/>
    <property type="match status" value="1"/>
</dbReference>
<evidence type="ECO:0000256" key="5">
    <source>
        <dbReference type="HAMAP-Rule" id="MF_00694"/>
    </source>
</evidence>
<comment type="caution">
    <text evidence="8">The sequence shown here is derived from an EMBL/GenBank/DDBJ whole genome shotgun (WGS) entry which is preliminary data.</text>
</comment>
<evidence type="ECO:0000256" key="4">
    <source>
        <dbReference type="ARBA" id="ARBA00023239"/>
    </source>
</evidence>
<dbReference type="HAMAP" id="MF_00694">
    <property type="entry name" value="KDGDH"/>
    <property type="match status" value="1"/>
</dbReference>
<dbReference type="RefSeq" id="WP_184402629.1">
    <property type="nucleotide sequence ID" value="NZ_JACHHJ010000001.1"/>
</dbReference>
<comment type="similarity">
    <text evidence="3 5 6">Belongs to the DapA family.</text>
</comment>
<organism evidence="8 9">
    <name type="scientific">Geomicrobium halophilum</name>
    <dbReference type="NCBI Taxonomy" id="549000"/>
    <lineage>
        <taxon>Bacteria</taxon>
        <taxon>Bacillati</taxon>
        <taxon>Bacillota</taxon>
        <taxon>Bacilli</taxon>
        <taxon>Bacillales</taxon>
        <taxon>Geomicrobium</taxon>
    </lineage>
</organism>
<gene>
    <name evidence="8" type="ORF">HNR44_000616</name>
</gene>
<evidence type="ECO:0000313" key="9">
    <source>
        <dbReference type="Proteomes" id="UP000568839"/>
    </source>
</evidence>
<dbReference type="InterPro" id="IPR002220">
    <property type="entry name" value="DapA-like"/>
</dbReference>
<dbReference type="GO" id="GO:0042838">
    <property type="term" value="P:D-glucarate catabolic process"/>
    <property type="evidence" value="ECO:0007669"/>
    <property type="project" value="UniProtKB-UniRule"/>
</dbReference>
<dbReference type="GO" id="GO:0008840">
    <property type="term" value="F:4-hydroxy-tetrahydrodipicolinate synthase activity"/>
    <property type="evidence" value="ECO:0007669"/>
    <property type="project" value="TreeGrafter"/>
</dbReference>
<dbReference type="InterPro" id="IPR017655">
    <property type="entry name" value="Dehydro-deoxyglucarate_dehyd"/>
</dbReference>
<keyword evidence="9" id="KW-1185">Reference proteome</keyword>
<dbReference type="NCBIfam" id="TIGR03249">
    <property type="entry name" value="KdgD"/>
    <property type="match status" value="1"/>
</dbReference>
<dbReference type="UniPathway" id="UPA00564">
    <property type="reaction ID" value="UER00628"/>
</dbReference>
<dbReference type="EC" id="4.2.1.41" evidence="5"/>
<dbReference type="PIRSF" id="PIRSF001365">
    <property type="entry name" value="DHDPS"/>
    <property type="match status" value="1"/>
</dbReference>
<comment type="pathway">
    <text evidence="2 5">Carbohydrate acid metabolism; D-glucarate degradation; 2,5-dioxopentanoate from D-glucarate: step 2/2.</text>
</comment>
<accession>A0A841PIG0</accession>
<dbReference type="Gene3D" id="3.20.20.70">
    <property type="entry name" value="Aldolase class I"/>
    <property type="match status" value="1"/>
</dbReference>
<dbReference type="GO" id="GO:0047448">
    <property type="term" value="F:5-dehydro-4-deoxyglucarate dehydratase activity"/>
    <property type="evidence" value="ECO:0007669"/>
    <property type="project" value="UniProtKB-UniRule"/>
</dbReference>
<evidence type="ECO:0000256" key="1">
    <source>
        <dbReference type="ARBA" id="ARBA00001446"/>
    </source>
</evidence>
<evidence type="ECO:0000256" key="2">
    <source>
        <dbReference type="ARBA" id="ARBA00004983"/>
    </source>
</evidence>
<dbReference type="EMBL" id="JACHHJ010000001">
    <property type="protein sequence ID" value="MBB6448667.1"/>
    <property type="molecule type" value="Genomic_DNA"/>
</dbReference>
<dbReference type="PANTHER" id="PTHR12128">
    <property type="entry name" value="DIHYDRODIPICOLINATE SYNTHASE"/>
    <property type="match status" value="1"/>
</dbReference>
<dbReference type="InterPro" id="IPR013785">
    <property type="entry name" value="Aldolase_TIM"/>
</dbReference>
<dbReference type="Proteomes" id="UP000568839">
    <property type="component" value="Unassembled WGS sequence"/>
</dbReference>